<feature type="transmembrane region" description="Helical" evidence="5">
    <location>
        <begin position="352"/>
        <end position="372"/>
    </location>
</feature>
<dbReference type="STRING" id="1122133.SAMN02745157_4976"/>
<dbReference type="AlphaFoldDB" id="A0A1M5NEH5"/>
<feature type="transmembrane region" description="Helical" evidence="5">
    <location>
        <begin position="67"/>
        <end position="85"/>
    </location>
</feature>
<protein>
    <submittedName>
        <fullName evidence="6">Polysaccharide transporter, PST family</fullName>
    </submittedName>
</protein>
<evidence type="ECO:0000313" key="7">
    <source>
        <dbReference type="Proteomes" id="UP000184485"/>
    </source>
</evidence>
<feature type="transmembrane region" description="Helical" evidence="5">
    <location>
        <begin position="405"/>
        <end position="425"/>
    </location>
</feature>
<feature type="transmembrane region" description="Helical" evidence="5">
    <location>
        <begin position="106"/>
        <end position="128"/>
    </location>
</feature>
<sequence length="459" mass="50574">MVVKLPQLAHVAAVGRLAQQQFGKRSSRLVAGNFMLLLLEKFVRFGLSFVVGAWVLRYLGPTRSGSITYVAATVAIMLPLARLGLDPLLLRDSNQKPEQRGTMFGSAIALRAIAGIVLFAISLGISAVDGNLESNALLVAILSLVLISQPYEVFELWFQASGQVRKPVTARLTALFILAGLRVASILSGAGILVFAFLQTLESWITSAINYAFYRSSRPFPLTPRAKTGLAMLQEGWPYMLSGLMIIVYMRIDQIMLGNMIDKRAVGIFYAATSLLEAAYFIPTMLNVALVPTFMQAAAKDPFRYRAMMSLHINFALFYSMIAAVALHFLAPYIILFLYHERFADSIPVLQVYAFAYVFVCVGLAQSNWFVVERKGRITLLKSCIGAAVNILLNLWLIPRYGVVGAAYSTIAAQFAATYGSAILFNRQLLHIQFVLPFSTEMRQRLRQSPGQGAADDAI</sequence>
<keyword evidence="7" id="KW-1185">Reference proteome</keyword>
<feature type="transmembrane region" description="Helical" evidence="5">
    <location>
        <begin position="316"/>
        <end position="340"/>
    </location>
</feature>
<dbReference type="Pfam" id="PF01943">
    <property type="entry name" value="Polysacc_synt"/>
    <property type="match status" value="1"/>
</dbReference>
<comment type="subcellular location">
    <subcellularLocation>
        <location evidence="1">Membrane</location>
        <topology evidence="1">Multi-pass membrane protein</topology>
    </subcellularLocation>
</comment>
<feature type="transmembrane region" description="Helical" evidence="5">
    <location>
        <begin position="175"/>
        <end position="198"/>
    </location>
</feature>
<feature type="transmembrane region" description="Helical" evidence="5">
    <location>
        <begin position="379"/>
        <end position="399"/>
    </location>
</feature>
<evidence type="ECO:0000256" key="2">
    <source>
        <dbReference type="ARBA" id="ARBA00022692"/>
    </source>
</evidence>
<evidence type="ECO:0000256" key="5">
    <source>
        <dbReference type="SAM" id="Phobius"/>
    </source>
</evidence>
<feature type="transmembrane region" description="Helical" evidence="5">
    <location>
        <begin position="134"/>
        <end position="154"/>
    </location>
</feature>
<dbReference type="PANTHER" id="PTHR43424">
    <property type="entry name" value="LOCUS PUTATIVE PROTEIN 1-RELATED"/>
    <property type="match status" value="1"/>
</dbReference>
<reference evidence="6 7" key="1">
    <citation type="submission" date="2016-11" db="EMBL/GenBank/DDBJ databases">
        <authorList>
            <person name="Jaros S."/>
            <person name="Januszkiewicz K."/>
            <person name="Wedrychowicz H."/>
        </authorList>
    </citation>
    <scope>NUCLEOTIDE SEQUENCE [LARGE SCALE GENOMIC DNA]</scope>
    <source>
        <strain evidence="6 7">DSM 19436</strain>
    </source>
</reference>
<name>A0A1M5NEH5_9HYPH</name>
<dbReference type="GO" id="GO:0016020">
    <property type="term" value="C:membrane"/>
    <property type="evidence" value="ECO:0007669"/>
    <property type="project" value="UniProtKB-SubCell"/>
</dbReference>
<keyword evidence="3 5" id="KW-1133">Transmembrane helix</keyword>
<keyword evidence="4 5" id="KW-0472">Membrane</keyword>
<evidence type="ECO:0000313" key="6">
    <source>
        <dbReference type="EMBL" id="SHG87921.1"/>
    </source>
</evidence>
<proteinExistence type="predicted"/>
<dbReference type="EMBL" id="FQUP01000009">
    <property type="protein sequence ID" value="SHG87921.1"/>
    <property type="molecule type" value="Genomic_DNA"/>
</dbReference>
<dbReference type="CDD" id="cd13128">
    <property type="entry name" value="MATE_Wzx_like"/>
    <property type="match status" value="1"/>
</dbReference>
<gene>
    <name evidence="6" type="ORF">SAMN02745157_4976</name>
</gene>
<feature type="transmembrane region" description="Helical" evidence="5">
    <location>
        <begin position="34"/>
        <end position="55"/>
    </location>
</feature>
<dbReference type="OrthoDB" id="5240734at2"/>
<dbReference type="PANTHER" id="PTHR43424:SF1">
    <property type="entry name" value="LOCUS PUTATIVE PROTEIN 1-RELATED"/>
    <property type="match status" value="1"/>
</dbReference>
<dbReference type="Proteomes" id="UP000184485">
    <property type="component" value="Unassembled WGS sequence"/>
</dbReference>
<evidence type="ECO:0000256" key="3">
    <source>
        <dbReference type="ARBA" id="ARBA00022989"/>
    </source>
</evidence>
<dbReference type="InterPro" id="IPR002797">
    <property type="entry name" value="Polysacc_synth"/>
</dbReference>
<keyword evidence="2 5" id="KW-0812">Transmembrane</keyword>
<evidence type="ECO:0000256" key="1">
    <source>
        <dbReference type="ARBA" id="ARBA00004141"/>
    </source>
</evidence>
<evidence type="ECO:0000256" key="4">
    <source>
        <dbReference type="ARBA" id="ARBA00023136"/>
    </source>
</evidence>
<dbReference type="InterPro" id="IPR052556">
    <property type="entry name" value="PolySynth_Transporter"/>
</dbReference>
<organism evidence="6 7">
    <name type="scientific">Kaistia soli DSM 19436</name>
    <dbReference type="NCBI Taxonomy" id="1122133"/>
    <lineage>
        <taxon>Bacteria</taxon>
        <taxon>Pseudomonadati</taxon>
        <taxon>Pseudomonadota</taxon>
        <taxon>Alphaproteobacteria</taxon>
        <taxon>Hyphomicrobiales</taxon>
        <taxon>Kaistiaceae</taxon>
        <taxon>Kaistia</taxon>
    </lineage>
</organism>
<accession>A0A1M5NEH5</accession>